<feature type="transmembrane region" description="Helical" evidence="2">
    <location>
        <begin position="32"/>
        <end position="51"/>
    </location>
</feature>
<evidence type="ECO:0000256" key="1">
    <source>
        <dbReference type="SAM" id="MobiDB-lite"/>
    </source>
</evidence>
<dbReference type="InterPro" id="IPR021214">
    <property type="entry name" value="DUF2568"/>
</dbReference>
<reference evidence="3" key="1">
    <citation type="submission" date="2020-11" db="EMBL/GenBank/DDBJ databases">
        <title>Sequencing the genomes of 1000 actinobacteria strains.</title>
        <authorList>
            <person name="Klenk H.-P."/>
        </authorList>
    </citation>
    <scope>NUCLEOTIDE SEQUENCE</scope>
    <source>
        <strain evidence="3">DSM 26152</strain>
    </source>
</reference>
<sequence length="142" mass="15324">MIKVANALSFVLEVALVGAVILWGIHVVDLPIVWAVLLCGLPAVIVTTILLSAHSSWRLLWPVRPVVSHALFAAAGVVLIALDFLTLGWGIVTFTAISVVLTIRLRRVLGAADHQVRASRTAARERRAAAKERPRGRRAASK</sequence>
<dbReference type="AlphaFoldDB" id="A0A931GHW9"/>
<dbReference type="RefSeq" id="WP_196835091.1">
    <property type="nucleotide sequence ID" value="NZ_JADOTZ010000001.1"/>
</dbReference>
<accession>A0A931GHW9</accession>
<feature type="transmembrane region" description="Helical" evidence="2">
    <location>
        <begin position="63"/>
        <end position="81"/>
    </location>
</feature>
<proteinExistence type="predicted"/>
<protein>
    <submittedName>
        <fullName evidence="3">Membrane protein</fullName>
    </submittedName>
</protein>
<organism evidence="3 4">
    <name type="scientific">Zhihengliuella flava</name>
    <dbReference type="NCBI Taxonomy" id="1285193"/>
    <lineage>
        <taxon>Bacteria</taxon>
        <taxon>Bacillati</taxon>
        <taxon>Actinomycetota</taxon>
        <taxon>Actinomycetes</taxon>
        <taxon>Micrococcales</taxon>
        <taxon>Micrococcaceae</taxon>
        <taxon>Zhihengliuella</taxon>
    </lineage>
</organism>
<keyword evidence="2" id="KW-0812">Transmembrane</keyword>
<feature type="transmembrane region" description="Helical" evidence="2">
    <location>
        <begin position="87"/>
        <end position="105"/>
    </location>
</feature>
<feature type="region of interest" description="Disordered" evidence="1">
    <location>
        <begin position="120"/>
        <end position="142"/>
    </location>
</feature>
<evidence type="ECO:0000256" key="2">
    <source>
        <dbReference type="SAM" id="Phobius"/>
    </source>
</evidence>
<keyword evidence="4" id="KW-1185">Reference proteome</keyword>
<dbReference type="EMBL" id="JADOTZ010000001">
    <property type="protein sequence ID" value="MBG6083676.1"/>
    <property type="molecule type" value="Genomic_DNA"/>
</dbReference>
<name>A0A931GHW9_9MICC</name>
<feature type="transmembrane region" description="Helical" evidence="2">
    <location>
        <begin position="7"/>
        <end position="26"/>
    </location>
</feature>
<comment type="caution">
    <text evidence="3">The sequence shown here is derived from an EMBL/GenBank/DDBJ whole genome shotgun (WGS) entry which is preliminary data.</text>
</comment>
<dbReference type="Proteomes" id="UP000625033">
    <property type="component" value="Unassembled WGS sequence"/>
</dbReference>
<evidence type="ECO:0000313" key="3">
    <source>
        <dbReference type="EMBL" id="MBG6083676.1"/>
    </source>
</evidence>
<keyword evidence="2" id="KW-1133">Transmembrane helix</keyword>
<feature type="compositionally biased region" description="Basic and acidic residues" evidence="1">
    <location>
        <begin position="122"/>
        <end position="133"/>
    </location>
</feature>
<gene>
    <name evidence="3" type="ORF">IW252_000443</name>
</gene>
<dbReference type="Pfam" id="PF10823">
    <property type="entry name" value="DUF2568"/>
    <property type="match status" value="1"/>
</dbReference>
<keyword evidence="2" id="KW-0472">Membrane</keyword>
<evidence type="ECO:0000313" key="4">
    <source>
        <dbReference type="Proteomes" id="UP000625033"/>
    </source>
</evidence>